<evidence type="ECO:0000259" key="1">
    <source>
        <dbReference type="Pfam" id="PF07791"/>
    </source>
</evidence>
<evidence type="ECO:0000313" key="3">
    <source>
        <dbReference type="Proteomes" id="UP000267017"/>
    </source>
</evidence>
<dbReference type="OrthoDB" id="2086300at2"/>
<organism evidence="2 3">
    <name type="scientific">Paenibacillus oralis</name>
    <dbReference type="NCBI Taxonomy" id="2490856"/>
    <lineage>
        <taxon>Bacteria</taxon>
        <taxon>Bacillati</taxon>
        <taxon>Bacillota</taxon>
        <taxon>Bacilli</taxon>
        <taxon>Bacillales</taxon>
        <taxon>Paenibacillaceae</taxon>
        <taxon>Paenibacillus</taxon>
    </lineage>
</organism>
<dbReference type="AlphaFoldDB" id="A0A3P3U062"/>
<reference evidence="2 3" key="1">
    <citation type="submission" date="2018-11" db="EMBL/GenBank/DDBJ databases">
        <title>Genome sequencing of Paenibacillus sp. KCOM 3021 (= ChDC PVNT-B20).</title>
        <authorList>
            <person name="Kook J.-K."/>
            <person name="Park S.-N."/>
            <person name="Lim Y.K."/>
        </authorList>
    </citation>
    <scope>NUCLEOTIDE SEQUENCE [LARGE SCALE GENOMIC DNA]</scope>
    <source>
        <strain evidence="2 3">KCOM 3021</strain>
    </source>
</reference>
<sequence>MDYFQIKPDDRSNNAIIPQVPDPVGIWKSDKPAFFRAVAKDAKSTLDFLPLIEKPILMVSDAVKSIFEMYQSKMLFKPCAIGSIEQQRIEVYWLLQPRILDCLDESTEFYPDGTLKEIVLNKAKIGFNKIFKIDSLRGEYLIVDTEVLERLFREGIHAFKMIPVKYR</sequence>
<comment type="caution">
    <text evidence="2">The sequence shown here is derived from an EMBL/GenBank/DDBJ whole genome shotgun (WGS) entry which is preliminary data.</text>
</comment>
<feature type="domain" description="Immunity MXAN-0049 protein" evidence="1">
    <location>
        <begin position="38"/>
        <end position="160"/>
    </location>
</feature>
<gene>
    <name evidence="2" type="ORF">EHV15_02065</name>
</gene>
<dbReference type="InterPro" id="IPR012433">
    <property type="entry name" value="Imm11"/>
</dbReference>
<dbReference type="RefSeq" id="WP_128629813.1">
    <property type="nucleotide sequence ID" value="NZ_RRCN01000001.1"/>
</dbReference>
<accession>A0A3P3U062</accession>
<evidence type="ECO:0000313" key="2">
    <source>
        <dbReference type="EMBL" id="RRJ61893.1"/>
    </source>
</evidence>
<dbReference type="EMBL" id="RRCN01000001">
    <property type="protein sequence ID" value="RRJ61893.1"/>
    <property type="molecule type" value="Genomic_DNA"/>
</dbReference>
<dbReference type="Proteomes" id="UP000267017">
    <property type="component" value="Unassembled WGS sequence"/>
</dbReference>
<keyword evidence="3" id="KW-1185">Reference proteome</keyword>
<name>A0A3P3U062_9BACL</name>
<proteinExistence type="predicted"/>
<protein>
    <recommendedName>
        <fullName evidence="1">Immunity MXAN-0049 protein domain-containing protein</fullName>
    </recommendedName>
</protein>
<dbReference type="Pfam" id="PF07791">
    <property type="entry name" value="Imm11"/>
    <property type="match status" value="1"/>
</dbReference>